<dbReference type="InterPro" id="IPR013785">
    <property type="entry name" value="Aldolase_TIM"/>
</dbReference>
<dbReference type="InterPro" id="IPR017853">
    <property type="entry name" value="GH"/>
</dbReference>
<evidence type="ECO:0000259" key="6">
    <source>
        <dbReference type="Pfam" id="PF14509"/>
    </source>
</evidence>
<dbReference type="InterPro" id="IPR019563">
    <property type="entry name" value="GH97_catalytic"/>
</dbReference>
<dbReference type="Gene3D" id="2.70.98.10">
    <property type="match status" value="1"/>
</dbReference>
<evidence type="ECO:0000313" key="8">
    <source>
        <dbReference type="Proteomes" id="UP000445000"/>
    </source>
</evidence>
<feature type="signal peptide" evidence="3">
    <location>
        <begin position="1"/>
        <end position="21"/>
    </location>
</feature>
<dbReference type="RefSeq" id="WP_161815184.1">
    <property type="nucleotide sequence ID" value="NZ_BLJN01000006.1"/>
</dbReference>
<evidence type="ECO:0000259" key="4">
    <source>
        <dbReference type="Pfam" id="PF10566"/>
    </source>
</evidence>
<protein>
    <submittedName>
        <fullName evidence="7">Alpha-glucosidase</fullName>
    </submittedName>
</protein>
<dbReference type="SUPFAM" id="SSF51445">
    <property type="entry name" value="(Trans)glycosidases"/>
    <property type="match status" value="1"/>
</dbReference>
<keyword evidence="8" id="KW-1185">Reference proteome</keyword>
<sequence>MHIKLYAAIAACVLVTQQARASAQADYSVSSPDGSIAIKLQVGADEPPRYEVSRRGETVIAPSQLRLQLVDDRGFQLFDPVSSQRRSVDEQYRMVVGKASQARDRFNEMTVSLQERGGAARRLDIILRAYDDGVALRYFVPSQPGLDELQLRAEATEFAFAGDYECHGLNIGQMYSSHEGEFDPVRASRIREHHLFDVPLSCRIPSGRTQFVIAEADLRDYAGMYLSGRGNGEPGVVTRLARHPTPGSAVVRVKSSAQGVASPWRVIMMADTLGRLIESTLIANLNPPTTLRDTSWIVPGKSAWDWWSGPHLPAPAKAGMDMATLKRYIDFAAAARLEYMLIDEGWCLNSGVGGVARPDADITRSKPGLDMQELVRYAAQRNVGLWLWVQWALLDRQMDAALAQYRRWGIKGIKIDFMDRNDQQMVEYYHRVMSKAAEQRLMVNMHGAYPPTGLYRTYPNYMTQEGVMGAEYNKWSRRVTATHNVTLPYTRMLLGPMDYTPGGFRNVRPEEFRINNSPPFVQTTRGQALAMFVVYDGPLQMVADSPDAYENAAGFDFVRDVPTSWDETRFLQGTIAEYVVLARRKGNTWYIGAMTNESARELTVPLDFLASGKYRSQVWEDGAMPQELRQNRTQLTRADKLTLELAPAGGAVAVLMGGG</sequence>
<dbReference type="InterPro" id="IPR029486">
    <property type="entry name" value="GH97_N"/>
</dbReference>
<dbReference type="Pfam" id="PF14508">
    <property type="entry name" value="GH97_N"/>
    <property type="match status" value="1"/>
</dbReference>
<dbReference type="InterPro" id="IPR013780">
    <property type="entry name" value="Glyco_hydro_b"/>
</dbReference>
<dbReference type="InterPro" id="IPR029483">
    <property type="entry name" value="GH97_C"/>
</dbReference>
<keyword evidence="1" id="KW-0378">Hydrolase</keyword>
<accession>A0A829YL79</accession>
<dbReference type="Proteomes" id="UP000445000">
    <property type="component" value="Unassembled WGS sequence"/>
</dbReference>
<dbReference type="InterPro" id="IPR014718">
    <property type="entry name" value="GH-type_carb-bd"/>
</dbReference>
<feature type="domain" description="Glycosyl-hydrolase 97 N-terminal" evidence="5">
    <location>
        <begin position="29"/>
        <end position="288"/>
    </location>
</feature>
<dbReference type="AlphaFoldDB" id="A0A829YL79"/>
<proteinExistence type="predicted"/>
<feature type="domain" description="Glycosyl-hydrolase 97 C-terminal oligomerisation" evidence="6">
    <location>
        <begin position="564"/>
        <end position="655"/>
    </location>
</feature>
<organism evidence="7 8">
    <name type="scientific">Steroidobacter agaridevorans</name>
    <dbReference type="NCBI Taxonomy" id="2695856"/>
    <lineage>
        <taxon>Bacteria</taxon>
        <taxon>Pseudomonadati</taxon>
        <taxon>Pseudomonadota</taxon>
        <taxon>Gammaproteobacteria</taxon>
        <taxon>Steroidobacterales</taxon>
        <taxon>Steroidobacteraceae</taxon>
        <taxon>Steroidobacter</taxon>
    </lineage>
</organism>
<keyword evidence="2" id="KW-0326">Glycosidase</keyword>
<reference evidence="8" key="1">
    <citation type="submission" date="2020-01" db="EMBL/GenBank/DDBJ databases">
        <title>'Steroidobacter agaridevorans' sp. nov., agar-degrading bacteria isolated from rhizosphere soils.</title>
        <authorList>
            <person name="Ikenaga M."/>
            <person name="Kataoka M."/>
            <person name="Murouchi A."/>
            <person name="Katsuragi S."/>
            <person name="Sakai M."/>
        </authorList>
    </citation>
    <scope>NUCLEOTIDE SEQUENCE [LARGE SCALE GENOMIC DNA]</scope>
    <source>
        <strain evidence="8">YU21-B</strain>
    </source>
</reference>
<dbReference type="GO" id="GO:0016798">
    <property type="term" value="F:hydrolase activity, acting on glycosyl bonds"/>
    <property type="evidence" value="ECO:0007669"/>
    <property type="project" value="UniProtKB-KW"/>
</dbReference>
<comment type="caution">
    <text evidence="7">The sequence shown here is derived from an EMBL/GenBank/DDBJ whole genome shotgun (WGS) entry which is preliminary data.</text>
</comment>
<evidence type="ECO:0000256" key="2">
    <source>
        <dbReference type="ARBA" id="ARBA00023295"/>
    </source>
</evidence>
<evidence type="ECO:0000259" key="5">
    <source>
        <dbReference type="Pfam" id="PF14508"/>
    </source>
</evidence>
<keyword evidence="3" id="KW-0732">Signal</keyword>
<feature type="domain" description="Glycosyl-hydrolase 97 catalytic" evidence="4">
    <location>
        <begin position="306"/>
        <end position="467"/>
    </location>
</feature>
<dbReference type="PANTHER" id="PTHR35803">
    <property type="entry name" value="GLUCAN 1,4-ALPHA-GLUCOSIDASE SUSB-RELATED"/>
    <property type="match status" value="1"/>
</dbReference>
<dbReference type="PANTHER" id="PTHR35803:SF2">
    <property type="entry name" value="RETAINING ALPHA-GALACTOSIDASE"/>
    <property type="match status" value="1"/>
</dbReference>
<dbReference type="Gene3D" id="3.20.20.70">
    <property type="entry name" value="Aldolase class I"/>
    <property type="match status" value="1"/>
</dbReference>
<name>A0A829YL79_9GAMM</name>
<evidence type="ECO:0000256" key="3">
    <source>
        <dbReference type="SAM" id="SignalP"/>
    </source>
</evidence>
<dbReference type="EMBL" id="BLJN01000006">
    <property type="protein sequence ID" value="GFE83582.1"/>
    <property type="molecule type" value="Genomic_DNA"/>
</dbReference>
<dbReference type="InterPro" id="IPR052720">
    <property type="entry name" value="Glycosyl_hydrolase_97"/>
</dbReference>
<dbReference type="Pfam" id="PF10566">
    <property type="entry name" value="Glyco_hydro_97"/>
    <property type="match status" value="1"/>
</dbReference>
<dbReference type="GO" id="GO:0030246">
    <property type="term" value="F:carbohydrate binding"/>
    <property type="evidence" value="ECO:0007669"/>
    <property type="project" value="InterPro"/>
</dbReference>
<dbReference type="Gene3D" id="2.60.40.1180">
    <property type="entry name" value="Golgi alpha-mannosidase II"/>
    <property type="match status" value="1"/>
</dbReference>
<feature type="chain" id="PRO_5033060989" evidence="3">
    <location>
        <begin position="22"/>
        <end position="659"/>
    </location>
</feature>
<evidence type="ECO:0000256" key="1">
    <source>
        <dbReference type="ARBA" id="ARBA00022801"/>
    </source>
</evidence>
<evidence type="ECO:0000313" key="7">
    <source>
        <dbReference type="EMBL" id="GFE83582.1"/>
    </source>
</evidence>
<dbReference type="Pfam" id="PF14509">
    <property type="entry name" value="GH97_C"/>
    <property type="match status" value="1"/>
</dbReference>
<gene>
    <name evidence="7" type="ORF">GCM10011487_55820</name>
</gene>